<dbReference type="InterPro" id="IPR005467">
    <property type="entry name" value="His_kinase_dom"/>
</dbReference>
<feature type="domain" description="PAS" evidence="11">
    <location>
        <begin position="354"/>
        <end position="400"/>
    </location>
</feature>
<feature type="domain" description="PAS" evidence="11">
    <location>
        <begin position="226"/>
        <end position="267"/>
    </location>
</feature>
<feature type="domain" description="Histidine kinase" evidence="9">
    <location>
        <begin position="492"/>
        <end position="719"/>
    </location>
</feature>
<evidence type="ECO:0000256" key="3">
    <source>
        <dbReference type="ARBA" id="ARBA00012438"/>
    </source>
</evidence>
<name>A0A1L8CN86_9PROT</name>
<feature type="modified residue" description="4-aspartylphosphate" evidence="7">
    <location>
        <position position="791"/>
    </location>
</feature>
<dbReference type="AlphaFoldDB" id="A0A1L8CN86"/>
<dbReference type="Pfam" id="PF00072">
    <property type="entry name" value="Response_reg"/>
    <property type="match status" value="1"/>
</dbReference>
<dbReference type="EC" id="2.7.13.3" evidence="3"/>
<dbReference type="InterPro" id="IPR036097">
    <property type="entry name" value="HisK_dim/P_sf"/>
</dbReference>
<dbReference type="InterPro" id="IPR003661">
    <property type="entry name" value="HisK_dim/P_dom"/>
</dbReference>
<feature type="transmembrane region" description="Helical" evidence="8">
    <location>
        <begin position="152"/>
        <end position="174"/>
    </location>
</feature>
<dbReference type="SMART" id="SM00448">
    <property type="entry name" value="REC"/>
    <property type="match status" value="1"/>
</dbReference>
<dbReference type="NCBIfam" id="TIGR00229">
    <property type="entry name" value="sensory_box"/>
    <property type="match status" value="2"/>
</dbReference>
<dbReference type="InterPro" id="IPR001789">
    <property type="entry name" value="Sig_transdc_resp-reg_receiver"/>
</dbReference>
<dbReference type="InterPro" id="IPR035965">
    <property type="entry name" value="PAS-like_dom_sf"/>
</dbReference>
<evidence type="ECO:0000256" key="8">
    <source>
        <dbReference type="SAM" id="Phobius"/>
    </source>
</evidence>
<dbReference type="Gene3D" id="1.10.287.130">
    <property type="match status" value="1"/>
</dbReference>
<dbReference type="Pfam" id="PF00672">
    <property type="entry name" value="HAMP"/>
    <property type="match status" value="1"/>
</dbReference>
<dbReference type="Pfam" id="PF02518">
    <property type="entry name" value="HATPase_c"/>
    <property type="match status" value="1"/>
</dbReference>
<feature type="domain" description="PAC" evidence="12">
    <location>
        <begin position="425"/>
        <end position="479"/>
    </location>
</feature>
<evidence type="ECO:0000313" key="15">
    <source>
        <dbReference type="Proteomes" id="UP000231632"/>
    </source>
</evidence>
<dbReference type="InterPro" id="IPR011006">
    <property type="entry name" value="CheY-like_superfamily"/>
</dbReference>
<evidence type="ECO:0000256" key="2">
    <source>
        <dbReference type="ARBA" id="ARBA00004370"/>
    </source>
</evidence>
<evidence type="ECO:0000256" key="7">
    <source>
        <dbReference type="PROSITE-ProRule" id="PRU00169"/>
    </source>
</evidence>
<dbReference type="SUPFAM" id="SSF47384">
    <property type="entry name" value="Homodimeric domain of signal transducing histidine kinase"/>
    <property type="match status" value="1"/>
</dbReference>
<keyword evidence="8" id="KW-0472">Membrane</keyword>
<dbReference type="Gene3D" id="6.10.340.10">
    <property type="match status" value="1"/>
</dbReference>
<dbReference type="PROSITE" id="PS50113">
    <property type="entry name" value="PAC"/>
    <property type="match status" value="1"/>
</dbReference>
<dbReference type="CDD" id="cd06225">
    <property type="entry name" value="HAMP"/>
    <property type="match status" value="1"/>
</dbReference>
<dbReference type="InterPro" id="IPR000700">
    <property type="entry name" value="PAS-assoc_C"/>
</dbReference>
<dbReference type="Gene3D" id="3.40.50.2300">
    <property type="match status" value="1"/>
</dbReference>
<keyword evidence="5" id="KW-0808">Transferase</keyword>
<evidence type="ECO:0000259" key="12">
    <source>
        <dbReference type="PROSITE" id="PS50113"/>
    </source>
</evidence>
<dbReference type="PROSITE" id="PS50112">
    <property type="entry name" value="PAS"/>
    <property type="match status" value="2"/>
</dbReference>
<dbReference type="CDD" id="cd00130">
    <property type="entry name" value="PAS"/>
    <property type="match status" value="2"/>
</dbReference>
<evidence type="ECO:0000259" key="10">
    <source>
        <dbReference type="PROSITE" id="PS50110"/>
    </source>
</evidence>
<comment type="caution">
    <text evidence="14">The sequence shown here is derived from an EMBL/GenBank/DDBJ whole genome shotgun (WGS) entry which is preliminary data.</text>
</comment>
<dbReference type="SUPFAM" id="SSF55874">
    <property type="entry name" value="ATPase domain of HSP90 chaperone/DNA topoisomerase II/histidine kinase"/>
    <property type="match status" value="1"/>
</dbReference>
<dbReference type="Pfam" id="PF13426">
    <property type="entry name" value="PAS_9"/>
    <property type="match status" value="2"/>
</dbReference>
<dbReference type="PROSITE" id="PS50109">
    <property type="entry name" value="HIS_KIN"/>
    <property type="match status" value="1"/>
</dbReference>
<gene>
    <name evidence="14" type="ORF">MMIC_P1341</name>
</gene>
<dbReference type="PANTHER" id="PTHR43065">
    <property type="entry name" value="SENSOR HISTIDINE KINASE"/>
    <property type="match status" value="1"/>
</dbReference>
<proteinExistence type="predicted"/>
<dbReference type="SMART" id="SM00387">
    <property type="entry name" value="HATPase_c"/>
    <property type="match status" value="1"/>
</dbReference>
<comment type="catalytic activity">
    <reaction evidence="1">
        <text>ATP + protein L-histidine = ADP + protein N-phospho-L-histidine.</text>
        <dbReference type="EC" id="2.7.13.3"/>
    </reaction>
</comment>
<dbReference type="STRING" id="1921010.MMIC_P1341"/>
<dbReference type="OrthoDB" id="5389366at2"/>
<reference evidence="14 15" key="1">
    <citation type="journal article" date="2017" name="Arch. Microbiol.">
        <title>Mariprofundus micogutta sp. nov., a novel iron-oxidizing zetaproteobacterium isolated from a deep-sea hydrothermal field at the Bayonnaise knoll of the Izu-Ogasawara arc, and a description of Mariprofundales ord. nov. and Zetaproteobacteria classis nov.</title>
        <authorList>
            <person name="Makita H."/>
            <person name="Tanaka E."/>
            <person name="Mitsunobu S."/>
            <person name="Miyazaki M."/>
            <person name="Nunoura T."/>
            <person name="Uematsu K."/>
            <person name="Takaki Y."/>
            <person name="Nishi S."/>
            <person name="Shimamura S."/>
            <person name="Takai K."/>
        </authorList>
    </citation>
    <scope>NUCLEOTIDE SEQUENCE [LARGE SCALE GENOMIC DNA]</scope>
    <source>
        <strain evidence="14 15">ET2</strain>
    </source>
</reference>
<feature type="domain" description="HAMP" evidence="13">
    <location>
        <begin position="176"/>
        <end position="228"/>
    </location>
</feature>
<dbReference type="SUPFAM" id="SSF52172">
    <property type="entry name" value="CheY-like"/>
    <property type="match status" value="1"/>
</dbReference>
<dbReference type="InterPro" id="IPR000014">
    <property type="entry name" value="PAS"/>
</dbReference>
<dbReference type="PRINTS" id="PR00344">
    <property type="entry name" value="BCTRLSENSOR"/>
</dbReference>
<dbReference type="SMART" id="SM00091">
    <property type="entry name" value="PAS"/>
    <property type="match status" value="2"/>
</dbReference>
<evidence type="ECO:0000256" key="5">
    <source>
        <dbReference type="ARBA" id="ARBA00022679"/>
    </source>
</evidence>
<evidence type="ECO:0000259" key="9">
    <source>
        <dbReference type="PROSITE" id="PS50109"/>
    </source>
</evidence>
<dbReference type="InterPro" id="IPR001610">
    <property type="entry name" value="PAC"/>
</dbReference>
<dbReference type="GO" id="GO:0016020">
    <property type="term" value="C:membrane"/>
    <property type="evidence" value="ECO:0007669"/>
    <property type="project" value="UniProtKB-SubCell"/>
</dbReference>
<evidence type="ECO:0000256" key="6">
    <source>
        <dbReference type="ARBA" id="ARBA00022777"/>
    </source>
</evidence>
<protein>
    <recommendedName>
        <fullName evidence="3">histidine kinase</fullName>
        <ecNumber evidence="3">2.7.13.3</ecNumber>
    </recommendedName>
</protein>
<feature type="transmembrane region" description="Helical" evidence="8">
    <location>
        <begin position="12"/>
        <end position="31"/>
    </location>
</feature>
<keyword evidence="8" id="KW-0812">Transmembrane</keyword>
<keyword evidence="4 7" id="KW-0597">Phosphoprotein</keyword>
<dbReference type="InterPro" id="IPR003660">
    <property type="entry name" value="HAMP_dom"/>
</dbReference>
<dbReference type="PANTHER" id="PTHR43065:SF42">
    <property type="entry name" value="TWO-COMPONENT SENSOR PPRA"/>
    <property type="match status" value="1"/>
</dbReference>
<accession>A0A1L8CN86</accession>
<dbReference type="Gene3D" id="3.30.450.20">
    <property type="entry name" value="PAS domain"/>
    <property type="match status" value="2"/>
</dbReference>
<dbReference type="GO" id="GO:0000155">
    <property type="term" value="F:phosphorelay sensor kinase activity"/>
    <property type="evidence" value="ECO:0007669"/>
    <property type="project" value="InterPro"/>
</dbReference>
<keyword evidence="8" id="KW-1133">Transmembrane helix</keyword>
<organism evidence="14 15">
    <name type="scientific">Mariprofundus micogutta</name>
    <dbReference type="NCBI Taxonomy" id="1921010"/>
    <lineage>
        <taxon>Bacteria</taxon>
        <taxon>Pseudomonadati</taxon>
        <taxon>Pseudomonadota</taxon>
        <taxon>Candidatius Mariprofundia</taxon>
        <taxon>Mariprofundales</taxon>
        <taxon>Mariprofundaceae</taxon>
        <taxon>Mariprofundus</taxon>
    </lineage>
</organism>
<dbReference type="InterPro" id="IPR004358">
    <property type="entry name" value="Sig_transdc_His_kin-like_C"/>
</dbReference>
<dbReference type="PROSITE" id="PS50885">
    <property type="entry name" value="HAMP"/>
    <property type="match status" value="1"/>
</dbReference>
<dbReference type="InterPro" id="IPR003594">
    <property type="entry name" value="HATPase_dom"/>
</dbReference>
<dbReference type="PROSITE" id="PS50110">
    <property type="entry name" value="RESPONSE_REGULATORY"/>
    <property type="match status" value="1"/>
</dbReference>
<evidence type="ECO:0000313" key="14">
    <source>
        <dbReference type="EMBL" id="GAV20376.1"/>
    </source>
</evidence>
<dbReference type="SMART" id="SM00304">
    <property type="entry name" value="HAMP"/>
    <property type="match status" value="1"/>
</dbReference>
<keyword evidence="15" id="KW-1185">Reference proteome</keyword>
<feature type="domain" description="Response regulatory" evidence="10">
    <location>
        <begin position="740"/>
        <end position="856"/>
    </location>
</feature>
<evidence type="ECO:0000259" key="11">
    <source>
        <dbReference type="PROSITE" id="PS50112"/>
    </source>
</evidence>
<comment type="subcellular location">
    <subcellularLocation>
        <location evidence="2">Membrane</location>
    </subcellularLocation>
</comment>
<sequence>MMGQVKNSIKSMIILIVVATVSLGFMVFELFDHSRAKQTALQNLNELSQIKADRLAESLILPLWEVDKDWVSKIIDSEMQDKQVYAITVSSERKMFAGKKRDENWQLVQALPDIAGDYIVHSNNIIQDKEIIGSVTVYLSQKFMQQTLFERLIREAIALVFITLFVTLILILLLNRVVVQRLQKILYVTRAIANGDYSHDLHVSQHDEVDLLASGINAMKKNIQQREDRIRLLLDSTAEAVYGLDMDGRCTFVNKQCLTILGYESEDECLGENMHDLIHHTRNDGSPYPANECHIYEAFERGEGTHVVGEVMWNKSGGSFPSEYRSFPVWQQGEIIGAVVTFTDISERQKAEEKIQLFSQALEQSGEAIVITNHMGVIEHINPTFTLITGYSEKEVLGQNPRILKSGSQSSQFYENMWDTLIYGQTWQGKVINKKKSGEFYPAMLTVSPIKNEAGKTTHYIGIQQNLEKFEELEAQFHQSQKMEAIGTLVGGIAHDFNNNLAGITGNLYLAKKAAKALPEVVKRLNSVEQLSFSAAATIQQLLAFSRKGIVEMHPLSISSFLKETIKLNQVSLPENINFQLQVNDTDMQVNGDINQLQQVLMNLINNAHDAVKEKDSPSIQVHLNRLNVDHNFADRHEGVLSGEYACISVVDNGTGIKPEYIEHIFEPFFTTKEPGKGTGLGMAMVYGAVKTHGGFIDVQSSQGEKPETIVQIFLPLMNSDQAVFDSSVNQQVMAGNGETILLVNDNETVLETGTDVLEGLGYAVLTATNGLLAVEMYQSHRADIDLIILDVVMPELGGVEALKRIRTINPEVKAIFATGYDRLSTLSTDQQEMTEKVISKPFAISKLSQSIRELLD</sequence>
<keyword evidence="6" id="KW-0418">Kinase</keyword>
<dbReference type="SMART" id="SM00086">
    <property type="entry name" value="PAC"/>
    <property type="match status" value="2"/>
</dbReference>
<evidence type="ECO:0000256" key="1">
    <source>
        <dbReference type="ARBA" id="ARBA00000085"/>
    </source>
</evidence>
<dbReference type="CDD" id="cd00082">
    <property type="entry name" value="HisKA"/>
    <property type="match status" value="1"/>
</dbReference>
<dbReference type="SUPFAM" id="SSF55785">
    <property type="entry name" value="PYP-like sensor domain (PAS domain)"/>
    <property type="match status" value="2"/>
</dbReference>
<dbReference type="SUPFAM" id="SSF158472">
    <property type="entry name" value="HAMP domain-like"/>
    <property type="match status" value="1"/>
</dbReference>
<dbReference type="Proteomes" id="UP000231632">
    <property type="component" value="Unassembled WGS sequence"/>
</dbReference>
<dbReference type="EMBL" id="BDFD01000010">
    <property type="protein sequence ID" value="GAV20376.1"/>
    <property type="molecule type" value="Genomic_DNA"/>
</dbReference>
<dbReference type="Gene3D" id="3.30.565.10">
    <property type="entry name" value="Histidine kinase-like ATPase, C-terminal domain"/>
    <property type="match status" value="1"/>
</dbReference>
<dbReference type="InterPro" id="IPR036890">
    <property type="entry name" value="HATPase_C_sf"/>
</dbReference>
<evidence type="ECO:0000259" key="13">
    <source>
        <dbReference type="PROSITE" id="PS50885"/>
    </source>
</evidence>
<evidence type="ECO:0000256" key="4">
    <source>
        <dbReference type="ARBA" id="ARBA00022553"/>
    </source>
</evidence>